<dbReference type="EMBL" id="SRXW01000002">
    <property type="protein sequence ID" value="TGY88924.1"/>
    <property type="molecule type" value="Genomic_DNA"/>
</dbReference>
<dbReference type="AlphaFoldDB" id="A0A4S2H0I7"/>
<organism evidence="4 5">
    <name type="scientific">Marinicauda algicola</name>
    <dbReference type="NCBI Taxonomy" id="2029849"/>
    <lineage>
        <taxon>Bacteria</taxon>
        <taxon>Pseudomonadati</taxon>
        <taxon>Pseudomonadota</taxon>
        <taxon>Alphaproteobacteria</taxon>
        <taxon>Maricaulales</taxon>
        <taxon>Maricaulaceae</taxon>
        <taxon>Marinicauda</taxon>
    </lineage>
</organism>
<accession>A0A4S2H0I7</accession>
<sequence>MVSAVFRARRARCQRGRGRLAPATNRFPASGVAAYLPQARVEAAVHAELEALFQSCPTLEPGYVRDILGLDGAQAEKVDRITGGIHRDEVELLASVVDGVDPATSVEVGLGYGFSALAIGLSGQRDRAGRRHIVMDPHQTSYWRGRGLAHLDAAGLSAMIEFHEAPSHRVLPLLEARGERVDFAFIDGWHTFDYVFTDFFFVDKLLRPGGVVMFDDADWPSVRPVLRFAITNLGYRVHATLPEKAPRSPIDEELGLEGSCIAIRKPRTETARAIFHHVSFTG</sequence>
<dbReference type="Pfam" id="PF13578">
    <property type="entry name" value="Methyltransf_24"/>
    <property type="match status" value="1"/>
</dbReference>
<dbReference type="PROSITE" id="PS51682">
    <property type="entry name" value="SAM_OMT_I"/>
    <property type="match status" value="1"/>
</dbReference>
<evidence type="ECO:0000256" key="2">
    <source>
        <dbReference type="ARBA" id="ARBA00022679"/>
    </source>
</evidence>
<dbReference type="GO" id="GO:0032259">
    <property type="term" value="P:methylation"/>
    <property type="evidence" value="ECO:0007669"/>
    <property type="project" value="UniProtKB-KW"/>
</dbReference>
<keyword evidence="2 4" id="KW-0808">Transferase</keyword>
<dbReference type="Proteomes" id="UP000308054">
    <property type="component" value="Unassembled WGS sequence"/>
</dbReference>
<keyword evidence="5" id="KW-1185">Reference proteome</keyword>
<keyword evidence="1 4" id="KW-0489">Methyltransferase</keyword>
<proteinExistence type="predicted"/>
<evidence type="ECO:0000256" key="3">
    <source>
        <dbReference type="ARBA" id="ARBA00022691"/>
    </source>
</evidence>
<evidence type="ECO:0000313" key="5">
    <source>
        <dbReference type="Proteomes" id="UP000308054"/>
    </source>
</evidence>
<dbReference type="GO" id="GO:0008171">
    <property type="term" value="F:O-methyltransferase activity"/>
    <property type="evidence" value="ECO:0007669"/>
    <property type="project" value="InterPro"/>
</dbReference>
<dbReference type="InterPro" id="IPR002935">
    <property type="entry name" value="SAM_O-MeTrfase"/>
</dbReference>
<dbReference type="InterPro" id="IPR029063">
    <property type="entry name" value="SAM-dependent_MTases_sf"/>
</dbReference>
<evidence type="ECO:0000256" key="1">
    <source>
        <dbReference type="ARBA" id="ARBA00022603"/>
    </source>
</evidence>
<comment type="caution">
    <text evidence="4">The sequence shown here is derived from an EMBL/GenBank/DDBJ whole genome shotgun (WGS) entry which is preliminary data.</text>
</comment>
<gene>
    <name evidence="4" type="ORF">E5163_07245</name>
</gene>
<protein>
    <submittedName>
        <fullName evidence="4">Class I SAM-dependent methyltransferase</fullName>
    </submittedName>
</protein>
<dbReference type="Gene3D" id="3.40.50.150">
    <property type="entry name" value="Vaccinia Virus protein VP39"/>
    <property type="match status" value="1"/>
</dbReference>
<dbReference type="SUPFAM" id="SSF53335">
    <property type="entry name" value="S-adenosyl-L-methionine-dependent methyltransferases"/>
    <property type="match status" value="1"/>
</dbReference>
<reference evidence="4 5" key="1">
    <citation type="journal article" date="2017" name="Int. J. Syst. Evol. Microbiol.">
        <title>Marinicauda algicola sp. nov., isolated from a marine red alga Rhodosorus marinus.</title>
        <authorList>
            <person name="Jeong S.E."/>
            <person name="Jeon S.H."/>
            <person name="Chun B.H."/>
            <person name="Kim D.W."/>
            <person name="Jeon C.O."/>
        </authorList>
    </citation>
    <scope>NUCLEOTIDE SEQUENCE [LARGE SCALE GENOMIC DNA]</scope>
    <source>
        <strain evidence="4 5">JCM 31718</strain>
    </source>
</reference>
<name>A0A4S2H0I7_9PROT</name>
<keyword evidence="3" id="KW-0949">S-adenosyl-L-methionine</keyword>
<evidence type="ECO:0000313" key="4">
    <source>
        <dbReference type="EMBL" id="TGY88924.1"/>
    </source>
</evidence>